<sequence length="216" mass="25102">MQADFCREVKRVCLETYRKEVERMNISFAVLGAKECETCKKNSEHRDDRGTAETCRYELCLHHSEHIRRRGEARAAYKMDAGRTSDDQEVITSVDLQKVMMLPRLPGVKSCAFSKRIVVFNETFSGISTLTVNSQDISANEITFKYLETGHKFMAADSVHHSIERELKKSGDVRNFQEYVHTLERTRCKVISMEVINSKRRMDPYWWGRCPYNVTS</sequence>
<evidence type="ECO:0000313" key="2">
    <source>
        <dbReference type="Proteomes" id="UP001283361"/>
    </source>
</evidence>
<organism evidence="1 2">
    <name type="scientific">Elysia crispata</name>
    <name type="common">lettuce slug</name>
    <dbReference type="NCBI Taxonomy" id="231223"/>
    <lineage>
        <taxon>Eukaryota</taxon>
        <taxon>Metazoa</taxon>
        <taxon>Spiralia</taxon>
        <taxon>Lophotrochozoa</taxon>
        <taxon>Mollusca</taxon>
        <taxon>Gastropoda</taxon>
        <taxon>Heterobranchia</taxon>
        <taxon>Euthyneura</taxon>
        <taxon>Panpulmonata</taxon>
        <taxon>Sacoglossa</taxon>
        <taxon>Placobranchoidea</taxon>
        <taxon>Plakobranchidae</taxon>
        <taxon>Elysia</taxon>
    </lineage>
</organism>
<accession>A0AAE1CSF5</accession>
<proteinExistence type="predicted"/>
<name>A0AAE1CSF5_9GAST</name>
<evidence type="ECO:0000313" key="1">
    <source>
        <dbReference type="EMBL" id="KAK3732938.1"/>
    </source>
</evidence>
<dbReference type="EMBL" id="JAWDGP010006922">
    <property type="protein sequence ID" value="KAK3732938.1"/>
    <property type="molecule type" value="Genomic_DNA"/>
</dbReference>
<gene>
    <name evidence="1" type="ORF">RRG08_002549</name>
</gene>
<reference evidence="1" key="1">
    <citation type="journal article" date="2023" name="G3 (Bethesda)">
        <title>A reference genome for the long-term kleptoplast-retaining sea slug Elysia crispata morphotype clarki.</title>
        <authorList>
            <person name="Eastman K.E."/>
            <person name="Pendleton A.L."/>
            <person name="Shaikh M.A."/>
            <person name="Suttiyut T."/>
            <person name="Ogas R."/>
            <person name="Tomko P."/>
            <person name="Gavelis G."/>
            <person name="Widhalm J.R."/>
            <person name="Wisecaver J.H."/>
        </authorList>
    </citation>
    <scope>NUCLEOTIDE SEQUENCE</scope>
    <source>
        <strain evidence="1">ECLA1</strain>
    </source>
</reference>
<keyword evidence="2" id="KW-1185">Reference proteome</keyword>
<dbReference type="Proteomes" id="UP001283361">
    <property type="component" value="Unassembled WGS sequence"/>
</dbReference>
<dbReference type="AlphaFoldDB" id="A0AAE1CSF5"/>
<protein>
    <submittedName>
        <fullName evidence="1">Uncharacterized protein</fullName>
    </submittedName>
</protein>
<comment type="caution">
    <text evidence="1">The sequence shown here is derived from an EMBL/GenBank/DDBJ whole genome shotgun (WGS) entry which is preliminary data.</text>
</comment>